<protein>
    <submittedName>
        <fullName evidence="12">Mevalonate kinase</fullName>
        <ecNumber evidence="12">2.7.1.36</ecNumber>
    </submittedName>
</protein>
<dbReference type="Proteomes" id="UP001597244">
    <property type="component" value="Unassembled WGS sequence"/>
</dbReference>
<keyword evidence="7" id="KW-0460">Magnesium</keyword>
<dbReference type="GO" id="GO:0004496">
    <property type="term" value="F:mevalonate kinase activity"/>
    <property type="evidence" value="ECO:0007669"/>
    <property type="project" value="UniProtKB-EC"/>
</dbReference>
<dbReference type="PRINTS" id="PR00959">
    <property type="entry name" value="MEVGALKINASE"/>
</dbReference>
<dbReference type="Pfam" id="PF00288">
    <property type="entry name" value="GHMP_kinases_N"/>
    <property type="match status" value="1"/>
</dbReference>
<dbReference type="InterPro" id="IPR014721">
    <property type="entry name" value="Ribsml_uS5_D2-typ_fold_subgr"/>
</dbReference>
<dbReference type="PANTHER" id="PTHR43290">
    <property type="entry name" value="MEVALONATE KINASE"/>
    <property type="match status" value="1"/>
</dbReference>
<proteinExistence type="predicted"/>
<evidence type="ECO:0000256" key="1">
    <source>
        <dbReference type="ARBA" id="ARBA00022490"/>
    </source>
</evidence>
<keyword evidence="3 12" id="KW-0808">Transferase</keyword>
<dbReference type="RefSeq" id="WP_125578017.1">
    <property type="nucleotide sequence ID" value="NZ_JBHTOF010000098.1"/>
</dbReference>
<dbReference type="Gene3D" id="3.30.230.10">
    <property type="match status" value="1"/>
</dbReference>
<dbReference type="Gene3D" id="3.30.70.890">
    <property type="entry name" value="GHMP kinase, C-terminal domain"/>
    <property type="match status" value="1"/>
</dbReference>
<feature type="domain" description="GHMP kinase N-terminal" evidence="10">
    <location>
        <begin position="79"/>
        <end position="156"/>
    </location>
</feature>
<evidence type="ECO:0000256" key="3">
    <source>
        <dbReference type="ARBA" id="ARBA00022679"/>
    </source>
</evidence>
<dbReference type="EC" id="2.7.1.36" evidence="12"/>
<evidence type="ECO:0000256" key="6">
    <source>
        <dbReference type="ARBA" id="ARBA00022840"/>
    </source>
</evidence>
<evidence type="ECO:0000313" key="12">
    <source>
        <dbReference type="EMBL" id="MFD1466224.1"/>
    </source>
</evidence>
<evidence type="ECO:0000313" key="13">
    <source>
        <dbReference type="Proteomes" id="UP001597244"/>
    </source>
</evidence>
<comment type="caution">
    <text evidence="12">The sequence shown here is derived from an EMBL/GenBank/DDBJ whole genome shotgun (WGS) entry which is preliminary data.</text>
</comment>
<dbReference type="InterPro" id="IPR036554">
    <property type="entry name" value="GHMP_kinase_C_sf"/>
</dbReference>
<evidence type="ECO:0000256" key="9">
    <source>
        <dbReference type="ARBA" id="ARBA00029438"/>
    </source>
</evidence>
<dbReference type="PANTHER" id="PTHR43290:SF2">
    <property type="entry name" value="MEVALONATE KINASE"/>
    <property type="match status" value="1"/>
</dbReference>
<dbReference type="InterPro" id="IPR006205">
    <property type="entry name" value="Mev_gal_kin"/>
</dbReference>
<gene>
    <name evidence="12" type="primary">mvk</name>
    <name evidence="12" type="ORF">ACFQ4L_09135</name>
</gene>
<reference evidence="13" key="1">
    <citation type="journal article" date="2019" name="Int. J. Syst. Evol. Microbiol.">
        <title>The Global Catalogue of Microorganisms (GCM) 10K type strain sequencing project: providing services to taxonomists for standard genome sequencing and annotation.</title>
        <authorList>
            <consortium name="The Broad Institute Genomics Platform"/>
            <consortium name="The Broad Institute Genome Sequencing Center for Infectious Disease"/>
            <person name="Wu L."/>
            <person name="Ma J."/>
        </authorList>
    </citation>
    <scope>NUCLEOTIDE SEQUENCE [LARGE SCALE GENOMIC DNA]</scope>
    <source>
        <strain evidence="13">CCM 8951</strain>
    </source>
</reference>
<dbReference type="SUPFAM" id="SSF55060">
    <property type="entry name" value="GHMP Kinase, C-terminal domain"/>
    <property type="match status" value="1"/>
</dbReference>
<organism evidence="12 13">
    <name type="scientific">Lapidilactobacillus mulanensis</name>
    <dbReference type="NCBI Taxonomy" id="2485999"/>
    <lineage>
        <taxon>Bacteria</taxon>
        <taxon>Bacillati</taxon>
        <taxon>Bacillota</taxon>
        <taxon>Bacilli</taxon>
        <taxon>Lactobacillales</taxon>
        <taxon>Lactobacillaceae</taxon>
        <taxon>Lapidilactobacillus</taxon>
    </lineage>
</organism>
<evidence type="ECO:0000256" key="4">
    <source>
        <dbReference type="ARBA" id="ARBA00022741"/>
    </source>
</evidence>
<dbReference type="Pfam" id="PF08544">
    <property type="entry name" value="GHMP_kinases_C"/>
    <property type="match status" value="1"/>
</dbReference>
<dbReference type="InterPro" id="IPR020568">
    <property type="entry name" value="Ribosomal_Su5_D2-typ_SF"/>
</dbReference>
<keyword evidence="6" id="KW-0067">ATP-binding</keyword>
<accession>A0ABW4DNL5</accession>
<keyword evidence="1" id="KW-0963">Cytoplasm</keyword>
<keyword evidence="4" id="KW-0547">Nucleotide-binding</keyword>
<dbReference type="EMBL" id="JBHTOF010000098">
    <property type="protein sequence ID" value="MFD1466224.1"/>
    <property type="molecule type" value="Genomic_DNA"/>
</dbReference>
<evidence type="ECO:0000259" key="10">
    <source>
        <dbReference type="Pfam" id="PF00288"/>
    </source>
</evidence>
<comment type="pathway">
    <text evidence="9">Isoprenoid biosynthesis; isopentenyl diphosphate biosynthesis via mevalonate pathway; isopentenyl diphosphate from (R)-mevalonate: step 1/3.</text>
</comment>
<evidence type="ECO:0000256" key="7">
    <source>
        <dbReference type="ARBA" id="ARBA00022842"/>
    </source>
</evidence>
<sequence>MEKVGYGNSHAKLILVGEHAVVYGVPAIAIPLKDIEVNVTTRGTGSSNYDLPTVQIESELFTGSLQTAPENLQNIEALVAKFMADFAADFNWPQELQLTIDSQIPFERGMGSSAAIATAVLKSLLDFTSMRLTDDQFNQLITLEETIQHGNPSGLDALVVNADQGYFFQRGHAFLPLQLNLPGYLLIVDSGITGRTSEAIQKVAALHRDQPQLWQAQMDRIAQLAPQVKTLLATDTTIAQQQLGQLLTENQAALESLQVSTPELDTLIHRLIIAGASGAKLTGGGLGGCVFGYFTDQATAKKAQEQFTEKTWLTELAADHHELEKNHE</sequence>
<keyword evidence="8" id="KW-0443">Lipid metabolism</keyword>
<evidence type="ECO:0000259" key="11">
    <source>
        <dbReference type="Pfam" id="PF08544"/>
    </source>
</evidence>
<evidence type="ECO:0000256" key="8">
    <source>
        <dbReference type="ARBA" id="ARBA00023098"/>
    </source>
</evidence>
<dbReference type="InterPro" id="IPR013750">
    <property type="entry name" value="GHMP_kinase_C_dom"/>
</dbReference>
<evidence type="ECO:0000256" key="5">
    <source>
        <dbReference type="ARBA" id="ARBA00022777"/>
    </source>
</evidence>
<name>A0ABW4DNL5_9LACO</name>
<dbReference type="InterPro" id="IPR006204">
    <property type="entry name" value="GHMP_kinase_N_dom"/>
</dbReference>
<keyword evidence="13" id="KW-1185">Reference proteome</keyword>
<feature type="domain" description="GHMP kinase C-terminal" evidence="11">
    <location>
        <begin position="241"/>
        <end position="309"/>
    </location>
</feature>
<dbReference type="SUPFAM" id="SSF54211">
    <property type="entry name" value="Ribosomal protein S5 domain 2-like"/>
    <property type="match status" value="1"/>
</dbReference>
<keyword evidence="2" id="KW-0444">Lipid biosynthesis</keyword>
<keyword evidence="5 12" id="KW-0418">Kinase</keyword>
<evidence type="ECO:0000256" key="2">
    <source>
        <dbReference type="ARBA" id="ARBA00022516"/>
    </source>
</evidence>
<dbReference type="NCBIfam" id="TIGR00549">
    <property type="entry name" value="mevalon_kin"/>
    <property type="match status" value="1"/>
</dbReference>